<feature type="compositionally biased region" description="Low complexity" evidence="1">
    <location>
        <begin position="25"/>
        <end position="39"/>
    </location>
</feature>
<feature type="transmembrane region" description="Helical" evidence="2">
    <location>
        <begin position="251"/>
        <end position="273"/>
    </location>
</feature>
<dbReference type="Proteomes" id="UP000297866">
    <property type="component" value="Unassembled WGS sequence"/>
</dbReference>
<dbReference type="OrthoDB" id="4564907at2"/>
<organism evidence="3 4">
    <name type="scientific">Cryobacterium tagatosivorans</name>
    <dbReference type="NCBI Taxonomy" id="1259199"/>
    <lineage>
        <taxon>Bacteria</taxon>
        <taxon>Bacillati</taxon>
        <taxon>Actinomycetota</taxon>
        <taxon>Actinomycetes</taxon>
        <taxon>Micrococcales</taxon>
        <taxon>Microbacteriaceae</taxon>
        <taxon>Cryobacterium</taxon>
    </lineage>
</organism>
<keyword evidence="2" id="KW-0812">Transmembrane</keyword>
<keyword evidence="2" id="KW-1133">Transmembrane helix</keyword>
<feature type="region of interest" description="Disordered" evidence="1">
    <location>
        <begin position="55"/>
        <end position="77"/>
    </location>
</feature>
<feature type="region of interest" description="Disordered" evidence="1">
    <location>
        <begin position="1"/>
        <end position="39"/>
    </location>
</feature>
<evidence type="ECO:0000256" key="2">
    <source>
        <dbReference type="SAM" id="Phobius"/>
    </source>
</evidence>
<feature type="transmembrane region" description="Helical" evidence="2">
    <location>
        <begin position="149"/>
        <end position="170"/>
    </location>
</feature>
<reference evidence="3 4" key="1">
    <citation type="submission" date="2019-03" db="EMBL/GenBank/DDBJ databases">
        <title>Genomics of glacier-inhabiting Cryobacterium strains.</title>
        <authorList>
            <person name="Liu Q."/>
            <person name="Xin Y.-H."/>
        </authorList>
    </citation>
    <scope>NUCLEOTIDE SEQUENCE [LARGE SCALE GENOMIC DNA]</scope>
    <source>
        <strain evidence="3 4">Sr47</strain>
    </source>
</reference>
<evidence type="ECO:0000313" key="4">
    <source>
        <dbReference type="Proteomes" id="UP000297866"/>
    </source>
</evidence>
<keyword evidence="4" id="KW-1185">Reference proteome</keyword>
<keyword evidence="2" id="KW-0472">Membrane</keyword>
<feature type="transmembrane region" description="Helical" evidence="2">
    <location>
        <begin position="212"/>
        <end position="231"/>
    </location>
</feature>
<dbReference type="EMBL" id="SOEZ01000014">
    <property type="protein sequence ID" value="TFB55188.1"/>
    <property type="molecule type" value="Genomic_DNA"/>
</dbReference>
<evidence type="ECO:0008006" key="5">
    <source>
        <dbReference type="Google" id="ProtNLM"/>
    </source>
</evidence>
<feature type="compositionally biased region" description="Low complexity" evidence="1">
    <location>
        <begin position="57"/>
        <end position="66"/>
    </location>
</feature>
<name>A0A4R8UGW7_9MICO</name>
<dbReference type="AlphaFoldDB" id="A0A4R8UGW7"/>
<feature type="transmembrane region" description="Helical" evidence="2">
    <location>
        <begin position="176"/>
        <end position="200"/>
    </location>
</feature>
<evidence type="ECO:0000256" key="1">
    <source>
        <dbReference type="SAM" id="MobiDB-lite"/>
    </source>
</evidence>
<protein>
    <recommendedName>
        <fullName evidence="5">YihY/virulence factor BrkB family protein</fullName>
    </recommendedName>
</protein>
<gene>
    <name evidence="3" type="ORF">E3O23_02895</name>
</gene>
<comment type="caution">
    <text evidence="3">The sequence shown here is derived from an EMBL/GenBank/DDBJ whole genome shotgun (WGS) entry which is preliminary data.</text>
</comment>
<proteinExistence type="predicted"/>
<feature type="transmembrane region" description="Helical" evidence="2">
    <location>
        <begin position="108"/>
        <end position="128"/>
    </location>
</feature>
<sequence>MTRQVAGRPSGKKNSIPRPDRNTWAAPASSPSASTSASTNVCGYALPAKLIPDCRRTPSFRSSSSPRPRRHGDTRPLGDGLAGYLGLGDSATRVIERSLPVASDVLSALGWFGLLLLLASATAFSRALDRFYARVWSTRRPGLRGAWRWVAVLAAILLGLAVIQFTRSILRSEGGYVVLTISAEFVLWTLIWLAAGWIILNRAVSIRALLPGAMLCGVGLAVTGSLGRIYLPIALTSAAEQFGALGITIAYIGWLFILMFVVVVGVTVGQVLTNDYGLFAGARTVLNGPS</sequence>
<accession>A0A4R8UGW7</accession>
<evidence type="ECO:0000313" key="3">
    <source>
        <dbReference type="EMBL" id="TFB55188.1"/>
    </source>
</evidence>